<feature type="binding site" evidence="10">
    <location>
        <position position="238"/>
    </location>
    <ligand>
        <name>[2Fe-2S] cluster</name>
        <dbReference type="ChEBI" id="CHEBI:190135"/>
    </ligand>
</feature>
<keyword evidence="8 10" id="KW-0411">Iron-sulfur</keyword>
<dbReference type="Gene3D" id="2.10.240.10">
    <property type="entry name" value="Dihydroorotate dehydrogenase, electron transfer subunit"/>
    <property type="match status" value="1"/>
</dbReference>
<dbReference type="Pfam" id="PF00175">
    <property type="entry name" value="NAD_binding_1"/>
    <property type="match status" value="1"/>
</dbReference>
<reference evidence="12 13" key="1">
    <citation type="journal article" date="2016" name="Nat. Commun.">
        <title>Thousands of microbial genomes shed light on interconnected biogeochemical processes in an aquifer system.</title>
        <authorList>
            <person name="Anantharaman K."/>
            <person name="Brown C.T."/>
            <person name="Hug L.A."/>
            <person name="Sharon I."/>
            <person name="Castelle C.J."/>
            <person name="Probst A.J."/>
            <person name="Thomas B.C."/>
            <person name="Singh A."/>
            <person name="Wilkins M.J."/>
            <person name="Karaoz U."/>
            <person name="Brodie E.L."/>
            <person name="Williams K.H."/>
            <person name="Hubbard S.S."/>
            <person name="Banfield J.F."/>
        </authorList>
    </citation>
    <scope>NUCLEOTIDE SEQUENCE [LARGE SCALE GENOMIC DNA]</scope>
</reference>
<accession>A0A1G1XPY4</accession>
<feature type="domain" description="FAD-binding FR-type" evidence="11">
    <location>
        <begin position="5"/>
        <end position="101"/>
    </location>
</feature>
<comment type="caution">
    <text evidence="12">The sequence shown here is derived from an EMBL/GenBank/DDBJ whole genome shotgun (WGS) entry which is preliminary data.</text>
</comment>
<dbReference type="PIRSF" id="PIRSF006816">
    <property type="entry name" value="Cyc3_hyd_g"/>
    <property type="match status" value="1"/>
</dbReference>
<protein>
    <recommendedName>
        <fullName evidence="11">FAD-binding FR-type domain-containing protein</fullName>
    </recommendedName>
</protein>
<dbReference type="PRINTS" id="PR00410">
    <property type="entry name" value="PHEHYDRXLASE"/>
</dbReference>
<dbReference type="PROSITE" id="PS51384">
    <property type="entry name" value="FAD_FR"/>
    <property type="match status" value="1"/>
</dbReference>
<keyword evidence="4 10" id="KW-0479">Metal-binding</keyword>
<dbReference type="InterPro" id="IPR039261">
    <property type="entry name" value="FNR_nucleotide-bd"/>
</dbReference>
<evidence type="ECO:0000256" key="8">
    <source>
        <dbReference type="ARBA" id="ARBA00023014"/>
    </source>
</evidence>
<evidence type="ECO:0000256" key="3">
    <source>
        <dbReference type="ARBA" id="ARBA00022714"/>
    </source>
</evidence>
<name>A0A1G1XPY4_9BACT</name>
<evidence type="ECO:0000313" key="12">
    <source>
        <dbReference type="EMBL" id="OGY42031.1"/>
    </source>
</evidence>
<dbReference type="GO" id="GO:0046872">
    <property type="term" value="F:metal ion binding"/>
    <property type="evidence" value="ECO:0007669"/>
    <property type="project" value="UniProtKB-KW"/>
</dbReference>
<keyword evidence="2" id="KW-0285">Flavoprotein</keyword>
<evidence type="ECO:0000256" key="1">
    <source>
        <dbReference type="ARBA" id="ARBA00022448"/>
    </source>
</evidence>
<dbReference type="InterPro" id="IPR017927">
    <property type="entry name" value="FAD-bd_FR_type"/>
</dbReference>
<evidence type="ECO:0000256" key="10">
    <source>
        <dbReference type="PIRSR" id="PIRSR006816-2"/>
    </source>
</evidence>
<feature type="binding site" evidence="10">
    <location>
        <position position="241"/>
    </location>
    <ligand>
        <name>[2Fe-2S] cluster</name>
        <dbReference type="ChEBI" id="CHEBI:190135"/>
    </ligand>
</feature>
<dbReference type="Proteomes" id="UP000176260">
    <property type="component" value="Unassembled WGS sequence"/>
</dbReference>
<dbReference type="PANTHER" id="PTHR43513">
    <property type="entry name" value="DIHYDROOROTATE DEHYDROGENASE B (NAD(+)), ELECTRON TRANSFER SUBUNIT"/>
    <property type="match status" value="1"/>
</dbReference>
<dbReference type="Gene3D" id="2.40.30.10">
    <property type="entry name" value="Translation factors"/>
    <property type="match status" value="1"/>
</dbReference>
<gene>
    <name evidence="12" type="ORF">A2Y67_03030</name>
</gene>
<dbReference type="InterPro" id="IPR019480">
    <property type="entry name" value="Dihydroorotate_DH_Fe-S-bd"/>
</dbReference>
<organism evidence="12 13">
    <name type="scientific">Candidatus Buchananbacteria bacterium RBG_13_39_9</name>
    <dbReference type="NCBI Taxonomy" id="1797531"/>
    <lineage>
        <taxon>Bacteria</taxon>
        <taxon>Candidatus Buchananiibacteriota</taxon>
    </lineage>
</organism>
<dbReference type="InterPro" id="IPR037117">
    <property type="entry name" value="Dihydroorotate_DH_ele_sf"/>
</dbReference>
<feature type="binding site" evidence="10">
    <location>
        <position position="233"/>
    </location>
    <ligand>
        <name>[2Fe-2S] cluster</name>
        <dbReference type="ChEBI" id="CHEBI:190135"/>
    </ligand>
</feature>
<dbReference type="Gene3D" id="3.40.50.80">
    <property type="entry name" value="Nucleotide-binding domain of ferredoxin-NADP reductase (FNR) module"/>
    <property type="match status" value="1"/>
</dbReference>
<dbReference type="CDD" id="cd06221">
    <property type="entry name" value="sulfite_reductase_like"/>
    <property type="match status" value="1"/>
</dbReference>
<evidence type="ECO:0000256" key="4">
    <source>
        <dbReference type="ARBA" id="ARBA00022723"/>
    </source>
</evidence>
<dbReference type="AlphaFoldDB" id="A0A1G1XPY4"/>
<dbReference type="EMBL" id="MHIA01000019">
    <property type="protein sequence ID" value="OGY42031.1"/>
    <property type="molecule type" value="Genomic_DNA"/>
</dbReference>
<dbReference type="GO" id="GO:0006221">
    <property type="term" value="P:pyrimidine nucleotide biosynthetic process"/>
    <property type="evidence" value="ECO:0007669"/>
    <property type="project" value="InterPro"/>
</dbReference>
<dbReference type="GO" id="GO:0051537">
    <property type="term" value="F:2 iron, 2 sulfur cluster binding"/>
    <property type="evidence" value="ECO:0007669"/>
    <property type="project" value="UniProtKB-KW"/>
</dbReference>
<dbReference type="GO" id="GO:0016491">
    <property type="term" value="F:oxidoreductase activity"/>
    <property type="evidence" value="ECO:0007669"/>
    <property type="project" value="InterPro"/>
</dbReference>
<evidence type="ECO:0000256" key="7">
    <source>
        <dbReference type="ARBA" id="ARBA00023004"/>
    </source>
</evidence>
<dbReference type="Pfam" id="PF10418">
    <property type="entry name" value="DHODB_Fe-S_bind"/>
    <property type="match status" value="1"/>
</dbReference>
<dbReference type="SUPFAM" id="SSF52343">
    <property type="entry name" value="Ferredoxin reductase-like, C-terminal NADP-linked domain"/>
    <property type="match status" value="1"/>
</dbReference>
<dbReference type="InterPro" id="IPR008333">
    <property type="entry name" value="Cbr1-like_FAD-bd_dom"/>
</dbReference>
<evidence type="ECO:0000256" key="9">
    <source>
        <dbReference type="ARBA" id="ARBA00034078"/>
    </source>
</evidence>
<dbReference type="Pfam" id="PF00970">
    <property type="entry name" value="FAD_binding_6"/>
    <property type="match status" value="1"/>
</dbReference>
<dbReference type="InterPro" id="IPR017938">
    <property type="entry name" value="Riboflavin_synthase-like_b-brl"/>
</dbReference>
<dbReference type="InterPro" id="IPR001433">
    <property type="entry name" value="OxRdtase_FAD/NAD-bd"/>
</dbReference>
<keyword evidence="5" id="KW-0274">FAD</keyword>
<comment type="cofactor">
    <cofactor evidence="9">
        <name>[2Fe-2S] cluster</name>
        <dbReference type="ChEBI" id="CHEBI:190135"/>
    </cofactor>
</comment>
<keyword evidence="7 10" id="KW-0408">Iron</keyword>
<evidence type="ECO:0000256" key="6">
    <source>
        <dbReference type="ARBA" id="ARBA00022982"/>
    </source>
</evidence>
<dbReference type="InterPro" id="IPR012165">
    <property type="entry name" value="Cyt_c3_hydrogenase_gsu"/>
</dbReference>
<proteinExistence type="predicted"/>
<feature type="binding site" evidence="10">
    <location>
        <position position="249"/>
    </location>
    <ligand>
        <name>[2Fe-2S] cluster</name>
        <dbReference type="ChEBI" id="CHEBI:190135"/>
    </ligand>
</feature>
<dbReference type="GO" id="GO:0050660">
    <property type="term" value="F:flavin adenine dinucleotide binding"/>
    <property type="evidence" value="ECO:0007669"/>
    <property type="project" value="InterPro"/>
</dbReference>
<keyword evidence="6" id="KW-0249">Electron transport</keyword>
<evidence type="ECO:0000313" key="13">
    <source>
        <dbReference type="Proteomes" id="UP000176260"/>
    </source>
</evidence>
<keyword evidence="1" id="KW-0813">Transport</keyword>
<dbReference type="InterPro" id="IPR050353">
    <property type="entry name" value="PyrK_electron_transfer"/>
</dbReference>
<evidence type="ECO:0000256" key="5">
    <source>
        <dbReference type="ARBA" id="ARBA00022827"/>
    </source>
</evidence>
<evidence type="ECO:0000256" key="2">
    <source>
        <dbReference type="ARBA" id="ARBA00022630"/>
    </source>
</evidence>
<comment type="cofactor">
    <cofactor evidence="10">
        <name>[2Fe-2S] cluster</name>
        <dbReference type="ChEBI" id="CHEBI:190135"/>
    </cofactor>
    <text evidence="10">Binds 1 [2Fe-2S] cluster per subunit.</text>
</comment>
<evidence type="ECO:0000259" key="11">
    <source>
        <dbReference type="PROSITE" id="PS51384"/>
    </source>
</evidence>
<keyword evidence="3 10" id="KW-0001">2Fe-2S</keyword>
<dbReference type="PANTHER" id="PTHR43513:SF1">
    <property type="entry name" value="ANAEROBIC SULFITE REDUCTASE SUBUNIT B"/>
    <property type="match status" value="1"/>
</dbReference>
<dbReference type="SUPFAM" id="SSF63380">
    <property type="entry name" value="Riboflavin synthase domain-like"/>
    <property type="match status" value="1"/>
</dbReference>
<sequence>MLNDYQTYNCKILKIAPEGSDSKTFTLGMPYKGFSFEPGQYVMVSVPGFGESAISLTSDFNEKKFFQLTIRKVGVLTSAVHNLKVGDYLGIRGPYGRAFPIDLAKGKNILIVAGGIGIEPFRPLILDAVKNPKKYQKVYIFCGSRDESTMLYAKEYPTWKKVCDLNLTLDNPKSKKYTKGQVTALFDIKNIPTDAIAFMCGPPIMYKFVMAKMMAKGFKPENIYVSLERHMDCAKGVCQHCAIGPYYVCKDGPVFSYTELMNFKSWLGPI</sequence>